<proteinExistence type="predicted"/>
<dbReference type="PANTHER" id="PTHR14136">
    <property type="entry name" value="BTB_POZ DOMAIN-CONTAINING PROTEIN KCTD9"/>
    <property type="match status" value="1"/>
</dbReference>
<evidence type="ECO:0008006" key="4">
    <source>
        <dbReference type="Google" id="ProtNLM"/>
    </source>
</evidence>
<dbReference type="AlphaFoldDB" id="A0A7G1PHC3"/>
<dbReference type="PANTHER" id="PTHR14136:SF17">
    <property type="entry name" value="BTB_POZ DOMAIN-CONTAINING PROTEIN KCTD9"/>
    <property type="match status" value="1"/>
</dbReference>
<dbReference type="KEGG" id="sgm:GCM10017557_82950"/>
<dbReference type="EMBL" id="AP023440">
    <property type="protein sequence ID" value="BCL33436.1"/>
    <property type="molecule type" value="Genomic_DNA"/>
</dbReference>
<evidence type="ECO:0000256" key="1">
    <source>
        <dbReference type="SAM" id="MobiDB-lite"/>
    </source>
</evidence>
<feature type="region of interest" description="Disordered" evidence="1">
    <location>
        <begin position="1"/>
        <end position="50"/>
    </location>
</feature>
<gene>
    <name evidence="2" type="ORF">GCM10017557_82950</name>
</gene>
<evidence type="ECO:0000313" key="2">
    <source>
        <dbReference type="EMBL" id="BCL33436.1"/>
    </source>
</evidence>
<dbReference type="RefSeq" id="WP_055510912.1">
    <property type="nucleotide sequence ID" value="NZ_AP023440.1"/>
</dbReference>
<protein>
    <recommendedName>
        <fullName evidence="4">Pentapeptide repeat-containing protein</fullName>
    </recommendedName>
</protein>
<dbReference type="Gene3D" id="2.160.20.80">
    <property type="entry name" value="E3 ubiquitin-protein ligase SopA"/>
    <property type="match status" value="1"/>
</dbReference>
<keyword evidence="3" id="KW-1185">Reference proteome</keyword>
<evidence type="ECO:0000313" key="3">
    <source>
        <dbReference type="Proteomes" id="UP000516444"/>
    </source>
</evidence>
<sequence length="259" mass="27476">MATTPSRGSGRARRRTRITPRRAAVPIGSRAPRRRTRTSREAGQPAVPAPADRWTRIQQAAGTLAALGTLAVIAFTWLSIQQVNNEHALTREGQVTDRYNAAVSNIGDDSLEVRLGGIYALQRIMEDSPRDQPAIVNVLSTYIRSHAAKPKKPTPGREPDSDIQAAATALATRNSDHDGTVRVDLHGADLRGAELTGADLRGASLTDADLGANLTGADLRDANLTGADLTGAFLHGADLRDADLRDANLTGANLSGAKR</sequence>
<reference evidence="2 3" key="1">
    <citation type="journal article" date="2014" name="Int. J. Syst. Evol. Microbiol.">
        <title>Complete genome sequence of Corynebacterium casei LMG S-19264T (=DSM 44701T), isolated from a smear-ripened cheese.</title>
        <authorList>
            <consortium name="US DOE Joint Genome Institute (JGI-PGF)"/>
            <person name="Walter F."/>
            <person name="Albersmeier A."/>
            <person name="Kalinowski J."/>
            <person name="Ruckert C."/>
        </authorList>
    </citation>
    <scope>NUCLEOTIDE SEQUENCE [LARGE SCALE GENOMIC DNA]</scope>
    <source>
        <strain evidence="2 3">JCM 4677</strain>
    </source>
</reference>
<dbReference type="InterPro" id="IPR051082">
    <property type="entry name" value="Pentapeptide-BTB/POZ_domain"/>
</dbReference>
<dbReference type="OrthoDB" id="4563217at2"/>
<feature type="compositionally biased region" description="Basic residues" evidence="1">
    <location>
        <begin position="10"/>
        <end position="20"/>
    </location>
</feature>
<dbReference type="InterPro" id="IPR001646">
    <property type="entry name" value="5peptide_repeat"/>
</dbReference>
<dbReference type="Pfam" id="PF00805">
    <property type="entry name" value="Pentapeptide"/>
    <property type="match status" value="2"/>
</dbReference>
<accession>A0A7G1PHC3</accession>
<dbReference type="SUPFAM" id="SSF141571">
    <property type="entry name" value="Pentapeptide repeat-like"/>
    <property type="match status" value="1"/>
</dbReference>
<dbReference type="Proteomes" id="UP000516444">
    <property type="component" value="Chromosome"/>
</dbReference>
<name>A0A7G1PHC3_9ACTN</name>
<organism evidence="2 3">
    <name type="scientific">Streptomyces aurantiacus</name>
    <dbReference type="NCBI Taxonomy" id="47760"/>
    <lineage>
        <taxon>Bacteria</taxon>
        <taxon>Bacillati</taxon>
        <taxon>Actinomycetota</taxon>
        <taxon>Actinomycetes</taxon>
        <taxon>Kitasatosporales</taxon>
        <taxon>Streptomycetaceae</taxon>
        <taxon>Streptomyces</taxon>
        <taxon>Streptomyces aurantiacus group</taxon>
    </lineage>
</organism>